<evidence type="ECO:0000313" key="3">
    <source>
        <dbReference type="Proteomes" id="UP001330812"/>
    </source>
</evidence>
<reference evidence="2 3" key="1">
    <citation type="journal article" date="2015" name="Int. J. Syst. Evol. Microbiol.">
        <title>Amycolatopsis rhabdoformis sp. nov., an actinomycete isolated from a tropical forest soil.</title>
        <authorList>
            <person name="Souza W.R."/>
            <person name="Silva R.E."/>
            <person name="Goodfellow M."/>
            <person name="Busarakam K."/>
            <person name="Figueiro F.S."/>
            <person name="Ferreira D."/>
            <person name="Rodrigues-Filho E."/>
            <person name="Moraes L.A.B."/>
            <person name="Zucchi T.D."/>
        </authorList>
    </citation>
    <scope>NUCLEOTIDE SEQUENCE [LARGE SCALE GENOMIC DNA]</scope>
    <source>
        <strain evidence="2 3">NCIMB 14900</strain>
    </source>
</reference>
<dbReference type="RefSeq" id="WP_326836113.1">
    <property type="nucleotide sequence ID" value="NZ_CP142149.1"/>
</dbReference>
<dbReference type="Pfam" id="PF14494">
    <property type="entry name" value="DUF4436"/>
    <property type="match status" value="1"/>
</dbReference>
<feature type="transmembrane region" description="Helical" evidence="1">
    <location>
        <begin position="213"/>
        <end position="231"/>
    </location>
</feature>
<keyword evidence="1" id="KW-0812">Transmembrane</keyword>
<dbReference type="Proteomes" id="UP001330812">
    <property type="component" value="Chromosome"/>
</dbReference>
<evidence type="ECO:0000313" key="2">
    <source>
        <dbReference type="EMBL" id="WSE33313.1"/>
    </source>
</evidence>
<protein>
    <submittedName>
        <fullName evidence="2">DUF4436 family protein</fullName>
    </submittedName>
</protein>
<keyword evidence="3" id="KW-1185">Reference proteome</keyword>
<name>A0ABZ1IGR3_9PSEU</name>
<feature type="transmembrane region" description="Helical" evidence="1">
    <location>
        <begin position="251"/>
        <end position="271"/>
    </location>
</feature>
<sequence length="278" mass="29457">MKWKGAAWTAAILVGIGLAAGAGLWVHSAERTAGDTWHSVGVEVPDRIDVYATVQKVDAVAREVTLRVLVEPRGRLGEDNGVAPAADLTLLNSSSLRGDQTFPAHERIASSDLPIALTVGAVTDYPFDGYDSHIQFAAVQDGKPVPVLLTLDKVDSLFSVAVTGTDDDGGLQVRFTRATSVLVFALFMMFAMWAIAVAVALGARHLIAQRRGLVWPAFGFMAASLFALASFRNAAPGSPPIGSLLDYTAFLWAELIVALSVFASVVAGAVVERKNHKS</sequence>
<accession>A0ABZ1IGR3</accession>
<dbReference type="EMBL" id="CP142149">
    <property type="protein sequence ID" value="WSE33313.1"/>
    <property type="molecule type" value="Genomic_DNA"/>
</dbReference>
<gene>
    <name evidence="2" type="ORF">VSH64_14515</name>
</gene>
<evidence type="ECO:0000256" key="1">
    <source>
        <dbReference type="SAM" id="Phobius"/>
    </source>
</evidence>
<keyword evidence="1" id="KW-1133">Transmembrane helix</keyword>
<dbReference type="InterPro" id="IPR027948">
    <property type="entry name" value="DUF4436"/>
</dbReference>
<keyword evidence="1" id="KW-0472">Membrane</keyword>
<proteinExistence type="predicted"/>
<feature type="transmembrane region" description="Helical" evidence="1">
    <location>
        <begin position="181"/>
        <end position="201"/>
    </location>
</feature>
<organism evidence="2 3">
    <name type="scientific">Amycolatopsis rhabdoformis</name>
    <dbReference type="NCBI Taxonomy" id="1448059"/>
    <lineage>
        <taxon>Bacteria</taxon>
        <taxon>Bacillati</taxon>
        <taxon>Actinomycetota</taxon>
        <taxon>Actinomycetes</taxon>
        <taxon>Pseudonocardiales</taxon>
        <taxon>Pseudonocardiaceae</taxon>
        <taxon>Amycolatopsis</taxon>
    </lineage>
</organism>